<evidence type="ECO:0000256" key="2">
    <source>
        <dbReference type="SAM" id="Phobius"/>
    </source>
</evidence>
<name>A0A8H6T1Q3_9AGAR</name>
<evidence type="ECO:0000313" key="4">
    <source>
        <dbReference type="Proteomes" id="UP000636479"/>
    </source>
</evidence>
<comment type="caution">
    <text evidence="3">The sequence shown here is derived from an EMBL/GenBank/DDBJ whole genome shotgun (WGS) entry which is preliminary data.</text>
</comment>
<feature type="region of interest" description="Disordered" evidence="1">
    <location>
        <begin position="363"/>
        <end position="411"/>
    </location>
</feature>
<feature type="compositionally biased region" description="Basic and acidic residues" evidence="1">
    <location>
        <begin position="685"/>
        <end position="695"/>
    </location>
</feature>
<feature type="region of interest" description="Disordered" evidence="1">
    <location>
        <begin position="521"/>
        <end position="603"/>
    </location>
</feature>
<feature type="compositionally biased region" description="Polar residues" evidence="1">
    <location>
        <begin position="583"/>
        <end position="594"/>
    </location>
</feature>
<dbReference type="AlphaFoldDB" id="A0A8H6T1Q3"/>
<evidence type="ECO:0000313" key="3">
    <source>
        <dbReference type="EMBL" id="KAF7309426.1"/>
    </source>
</evidence>
<feature type="transmembrane region" description="Helical" evidence="2">
    <location>
        <begin position="173"/>
        <end position="191"/>
    </location>
</feature>
<feature type="compositionally biased region" description="Polar residues" evidence="1">
    <location>
        <begin position="551"/>
        <end position="569"/>
    </location>
</feature>
<sequence>MAASEGLPARSPLTSSPHRSQISMAMPLQGITPGPIIEIRRSSSTSTYSNSLPHPVTTGRKSTYNSMLNTITTFALFFIFVIIDEIPRQTYSYFLLRIPTLYLSRVTRIFEEARLSLPDIKRMARTQAEKWDEKNPTPLLLIHQDYAVLPRSLLHFKSSWDSFIDSLMREWKTLNVISVLLMSAILTLLQIDAASHPITRTTALFSLICSLMSLLYGCIYIIRFGSMRKIHKAVSFGNDAQQNVGFLWNVWIMLAMPAIWLAWSIITFFASIMSFVWLTGSSHDPIDVVLSVRAALGLRIALSVVFGLGLLYFALIVKEFHRYGDPLDAAWQRAVQEWAREYEYPTRPPFVTLSQPYGRYKPPLRPNFTTPRSPDDSLSQYPLQREPSLIQTRSPTSSRRSRSPSRPPPTYIRQIDQLDQHELFEEVVAEHDKIAPELPAAFLRSFVVDEEPILLPPTTVMHLGRQEDSTHFNSHALKLTQAPLDISQTMHKEDWDRFVVDVSSAWKGDLTLVKAPGDQYSYRVVEPPPPPPRPTAPTPPSPAPKSPKTRVNWTRSLPASPDETISSQGPRKLAAVTEEDDPSTPTRLNASPATQKDDMISVSNSQSPTNIYMGGVSMLSDGPSRTRTLSSERPQAQVVQEFINLWNERYFFPRNLSVRLAPADRWAENAEFDVIMSHTWRHVQEEDMASRDPRPNMKSSSPVSGSEVGGGGSKLFRTADENDETLKQRSIP</sequence>
<protein>
    <submittedName>
        <fullName evidence="3">Uncharacterized protein</fullName>
    </submittedName>
</protein>
<accession>A0A8H6T1Q3</accession>
<feature type="transmembrane region" description="Helical" evidence="2">
    <location>
        <begin position="296"/>
        <end position="317"/>
    </location>
</feature>
<feature type="compositionally biased region" description="Polar residues" evidence="1">
    <location>
        <begin position="367"/>
        <end position="382"/>
    </location>
</feature>
<feature type="transmembrane region" description="Helical" evidence="2">
    <location>
        <begin position="246"/>
        <end position="276"/>
    </location>
</feature>
<dbReference type="OrthoDB" id="3062801at2759"/>
<reference evidence="3" key="1">
    <citation type="submission" date="2020-05" db="EMBL/GenBank/DDBJ databases">
        <title>Mycena genomes resolve the evolution of fungal bioluminescence.</title>
        <authorList>
            <person name="Tsai I.J."/>
        </authorList>
    </citation>
    <scope>NUCLEOTIDE SEQUENCE</scope>
    <source>
        <strain evidence="3">171206Taipei</strain>
    </source>
</reference>
<feature type="transmembrane region" description="Helical" evidence="2">
    <location>
        <begin position="203"/>
        <end position="225"/>
    </location>
</feature>
<dbReference type="GeneID" id="59342507"/>
<dbReference type="RefSeq" id="XP_037222876.1">
    <property type="nucleotide sequence ID" value="XM_037359991.1"/>
</dbReference>
<proteinExistence type="predicted"/>
<keyword evidence="2" id="KW-0472">Membrane</keyword>
<keyword evidence="2" id="KW-1133">Transmembrane helix</keyword>
<feature type="compositionally biased region" description="Pro residues" evidence="1">
    <location>
        <begin position="526"/>
        <end position="545"/>
    </location>
</feature>
<feature type="region of interest" description="Disordered" evidence="1">
    <location>
        <begin position="685"/>
        <end position="732"/>
    </location>
</feature>
<organism evidence="3 4">
    <name type="scientific">Mycena indigotica</name>
    <dbReference type="NCBI Taxonomy" id="2126181"/>
    <lineage>
        <taxon>Eukaryota</taxon>
        <taxon>Fungi</taxon>
        <taxon>Dikarya</taxon>
        <taxon>Basidiomycota</taxon>
        <taxon>Agaricomycotina</taxon>
        <taxon>Agaricomycetes</taxon>
        <taxon>Agaricomycetidae</taxon>
        <taxon>Agaricales</taxon>
        <taxon>Marasmiineae</taxon>
        <taxon>Mycenaceae</taxon>
        <taxon>Mycena</taxon>
    </lineage>
</organism>
<evidence type="ECO:0000256" key="1">
    <source>
        <dbReference type="SAM" id="MobiDB-lite"/>
    </source>
</evidence>
<dbReference type="Proteomes" id="UP000636479">
    <property type="component" value="Unassembled WGS sequence"/>
</dbReference>
<keyword evidence="4" id="KW-1185">Reference proteome</keyword>
<feature type="compositionally biased region" description="Basic and acidic residues" evidence="1">
    <location>
        <begin position="717"/>
        <end position="732"/>
    </location>
</feature>
<dbReference type="EMBL" id="JACAZF010000003">
    <property type="protein sequence ID" value="KAF7309426.1"/>
    <property type="molecule type" value="Genomic_DNA"/>
</dbReference>
<keyword evidence="2" id="KW-0812">Transmembrane</keyword>
<feature type="transmembrane region" description="Helical" evidence="2">
    <location>
        <begin position="64"/>
        <end position="83"/>
    </location>
</feature>
<gene>
    <name evidence="3" type="ORF">MIND_00313400</name>
</gene>